<proteinExistence type="predicted"/>
<keyword evidence="2" id="KW-1133">Transmembrane helix</keyword>
<organism evidence="3 4">
    <name type="scientific">Aspergillus kawachii</name>
    <name type="common">White koji mold</name>
    <name type="synonym">Aspergillus awamori var. kawachi</name>
    <dbReference type="NCBI Taxonomy" id="1069201"/>
    <lineage>
        <taxon>Eukaryota</taxon>
        <taxon>Fungi</taxon>
        <taxon>Dikarya</taxon>
        <taxon>Ascomycota</taxon>
        <taxon>Pezizomycotina</taxon>
        <taxon>Eurotiomycetes</taxon>
        <taxon>Eurotiomycetidae</taxon>
        <taxon>Eurotiales</taxon>
        <taxon>Aspergillaceae</taxon>
        <taxon>Aspergillus</taxon>
        <taxon>Aspergillus subgen. Circumdati</taxon>
    </lineage>
</organism>
<dbReference type="AlphaFoldDB" id="A0A146FBQ8"/>
<protein>
    <submittedName>
        <fullName evidence="3">Similar to Pc21g09640</fullName>
    </submittedName>
</protein>
<evidence type="ECO:0000313" key="3">
    <source>
        <dbReference type="EMBL" id="GAT22901.1"/>
    </source>
</evidence>
<evidence type="ECO:0000313" key="4">
    <source>
        <dbReference type="Proteomes" id="UP000075230"/>
    </source>
</evidence>
<feature type="transmembrane region" description="Helical" evidence="2">
    <location>
        <begin position="118"/>
        <end position="137"/>
    </location>
</feature>
<feature type="compositionally biased region" description="Polar residues" evidence="1">
    <location>
        <begin position="18"/>
        <end position="34"/>
    </location>
</feature>
<reference evidence="3 4" key="1">
    <citation type="journal article" date="2016" name="DNA Res.">
        <title>Genome sequence of Aspergillus luchuensis NBRC 4314.</title>
        <authorList>
            <person name="Yamada O."/>
            <person name="Machida M."/>
            <person name="Hosoyama A."/>
            <person name="Goto M."/>
            <person name="Takahashi T."/>
            <person name="Futagami T."/>
            <person name="Yamagata Y."/>
            <person name="Takeuchi M."/>
            <person name="Kobayashi T."/>
            <person name="Koike H."/>
            <person name="Abe K."/>
            <person name="Asai K."/>
            <person name="Arita M."/>
            <person name="Fujita N."/>
            <person name="Fukuda K."/>
            <person name="Higa K."/>
            <person name="Horikawa H."/>
            <person name="Ishikawa T."/>
            <person name="Jinno K."/>
            <person name="Kato Y."/>
            <person name="Kirimura K."/>
            <person name="Mizutani O."/>
            <person name="Nakasone K."/>
            <person name="Sano M."/>
            <person name="Shiraishi Y."/>
            <person name="Tsukahara M."/>
            <person name="Gomi K."/>
        </authorList>
    </citation>
    <scope>NUCLEOTIDE SEQUENCE [LARGE SCALE GENOMIC DNA]</scope>
    <source>
        <strain evidence="3 4">RIB 2604</strain>
    </source>
</reference>
<reference evidence="4" key="2">
    <citation type="submission" date="2016-02" db="EMBL/GenBank/DDBJ databases">
        <title>Genome sequencing of Aspergillus luchuensis NBRC 4314.</title>
        <authorList>
            <person name="Yamada O."/>
        </authorList>
    </citation>
    <scope>NUCLEOTIDE SEQUENCE [LARGE SCALE GENOMIC DNA]</scope>
    <source>
        <strain evidence="4">RIB 2604</strain>
    </source>
</reference>
<feature type="transmembrane region" description="Helical" evidence="2">
    <location>
        <begin position="580"/>
        <end position="601"/>
    </location>
</feature>
<dbReference type="EMBL" id="BCWF01000017">
    <property type="protein sequence ID" value="GAT22901.1"/>
    <property type="molecule type" value="Genomic_DNA"/>
</dbReference>
<keyword evidence="2" id="KW-0472">Membrane</keyword>
<name>A0A146FBQ8_ASPKA</name>
<feature type="compositionally biased region" description="Basic and acidic residues" evidence="1">
    <location>
        <begin position="36"/>
        <end position="49"/>
    </location>
</feature>
<sequence>MAGDGQSNYDAVPVEEQATYQDSPSRPSSLQYEESTVDHPEDTEADPKGPRLQPLETSLLYRLLRLVFDIIVASISLLFVILGVWAYKIDGNLAGPDSTGSKLVKVAQYVSKSDASPLYYAPTIFPVLFAAIVGGSMKSIPSWCIQTHRGATVGLLQRCLGSQSISGAVLTQIQLGLFDFGAIMMVLLWSLSPLGSQASLRVISIVARDSSNLRNLTTINTFIGYQYGNAEGIAEAQRTVVYPTVAAIMAASLLEKRNQDLWGNVRFPMLENEQSLIDTTGHEWTAMPEGNNLTYASLVGTPVGNLADAGNTSFTLPGSYLYINCSKFGKSNQTGFTNYTSSSSPLPETGVDCTWASMRGGTQYQIAISQPCSNFRLLPEANTTRPSRQLQFESRVQATSMAEWTRAECDLTTTYIDANVTCTASASGSSSASTCQVSSVRASPEPPYDRNWTVFDLNEPFSSQPVLSLLSTFFPNAQVAGGDQPILAYLEDPYHAVVNPGSLQGTYTAGKKAFETRLAQILNSVLYIGINPSAFTGSFAEEEALAAKVVQENTVIPMSQPVPGASTTLVHEVVQCSRSWLGVLLAASLALFLCAIAGAILRFCTLAPDVLGSIAVAFLRNRIPDLAGSSTWSADEWVRHTRDTRLYLGDVEAEAEAGCIALATSPEDVQVPLVKNRLYM</sequence>
<evidence type="ECO:0000256" key="1">
    <source>
        <dbReference type="SAM" id="MobiDB-lite"/>
    </source>
</evidence>
<accession>A0A146FBQ8</accession>
<gene>
    <name evidence="3" type="ORF">RIB2604_01700370</name>
</gene>
<comment type="caution">
    <text evidence="3">The sequence shown here is derived from an EMBL/GenBank/DDBJ whole genome shotgun (WGS) entry which is preliminary data.</text>
</comment>
<feature type="transmembrane region" description="Helical" evidence="2">
    <location>
        <begin position="66"/>
        <end position="87"/>
    </location>
</feature>
<evidence type="ECO:0000256" key="2">
    <source>
        <dbReference type="SAM" id="Phobius"/>
    </source>
</evidence>
<feature type="region of interest" description="Disordered" evidence="1">
    <location>
        <begin position="1"/>
        <end position="51"/>
    </location>
</feature>
<keyword evidence="2" id="KW-0812">Transmembrane</keyword>
<dbReference type="Proteomes" id="UP000075230">
    <property type="component" value="Unassembled WGS sequence"/>
</dbReference>